<keyword evidence="1" id="KW-1133">Transmembrane helix</keyword>
<dbReference type="OrthoDB" id="1653819at2"/>
<dbReference type="RefSeq" id="WP_143850278.1">
    <property type="nucleotide sequence ID" value="NZ_VLXZ01000015.1"/>
</dbReference>
<reference evidence="2 3" key="1">
    <citation type="submission" date="2019-07" db="EMBL/GenBank/DDBJ databases">
        <authorList>
            <person name="Park Y.J."/>
            <person name="Jeong S.E."/>
            <person name="Jung H.S."/>
        </authorList>
    </citation>
    <scope>NUCLEOTIDE SEQUENCE [LARGE SCALE GENOMIC DNA]</scope>
    <source>
        <strain evidence="3">P16(2019)</strain>
    </source>
</reference>
<dbReference type="AlphaFoldDB" id="A0A553ZU84"/>
<gene>
    <name evidence="2" type="primary">yabQ</name>
    <name evidence="2" type="ORF">FN960_18115</name>
</gene>
<keyword evidence="1" id="KW-0472">Membrane</keyword>
<proteinExistence type="predicted"/>
<feature type="transmembrane region" description="Helical" evidence="1">
    <location>
        <begin position="41"/>
        <end position="61"/>
    </location>
</feature>
<feature type="transmembrane region" description="Helical" evidence="1">
    <location>
        <begin position="129"/>
        <end position="151"/>
    </location>
</feature>
<protein>
    <submittedName>
        <fullName evidence="2">Spore cortex biosynthesis protein YabQ</fullName>
    </submittedName>
</protein>
<dbReference type="EMBL" id="VLXZ01000015">
    <property type="protein sequence ID" value="TSB45037.1"/>
    <property type="molecule type" value="Genomic_DNA"/>
</dbReference>
<sequence>MSLTIQLQTMLSMLAMGAWIGASLDTYGKLTYQPRSFRWTVAIRDLLFWCVQALLVFYVLYQANLGELRGYIFVALLCGYAAYRALLQSVYTYLLDRLIMLVVSIVRFIRKSVYYILINPVKWLLKLTLSLCMIVLTLVWKICLVISSIIWKPLWWLFRPLFQSLSKSKIYGKMVPYFRKLKEKSQSVWKKNDKR</sequence>
<evidence type="ECO:0000313" key="3">
    <source>
        <dbReference type="Proteomes" id="UP000318521"/>
    </source>
</evidence>
<dbReference type="Pfam" id="PF09578">
    <property type="entry name" value="Spore_YabQ"/>
    <property type="match status" value="1"/>
</dbReference>
<feature type="transmembrane region" description="Helical" evidence="1">
    <location>
        <begin position="68"/>
        <end position="86"/>
    </location>
</feature>
<accession>A0A553ZU84</accession>
<keyword evidence="3" id="KW-1185">Reference proteome</keyword>
<evidence type="ECO:0000256" key="1">
    <source>
        <dbReference type="SAM" id="Phobius"/>
    </source>
</evidence>
<organism evidence="2 3">
    <name type="scientific">Alkalicoccobacillus porphyridii</name>
    <dbReference type="NCBI Taxonomy" id="2597270"/>
    <lineage>
        <taxon>Bacteria</taxon>
        <taxon>Bacillati</taxon>
        <taxon>Bacillota</taxon>
        <taxon>Bacilli</taxon>
        <taxon>Bacillales</taxon>
        <taxon>Bacillaceae</taxon>
        <taxon>Alkalicoccobacillus</taxon>
    </lineage>
</organism>
<comment type="caution">
    <text evidence="2">The sequence shown here is derived from an EMBL/GenBank/DDBJ whole genome shotgun (WGS) entry which is preliminary data.</text>
</comment>
<dbReference type="NCBIfam" id="TIGR02893">
    <property type="entry name" value="spore_yabQ"/>
    <property type="match status" value="1"/>
</dbReference>
<keyword evidence="1" id="KW-0812">Transmembrane</keyword>
<dbReference type="Proteomes" id="UP000318521">
    <property type="component" value="Unassembled WGS sequence"/>
</dbReference>
<evidence type="ECO:0000313" key="2">
    <source>
        <dbReference type="EMBL" id="TSB45037.1"/>
    </source>
</evidence>
<feature type="transmembrane region" description="Helical" evidence="1">
    <location>
        <begin position="98"/>
        <end position="117"/>
    </location>
</feature>
<name>A0A553ZU84_9BACI</name>
<dbReference type="InterPro" id="IPR019074">
    <property type="entry name" value="YabQ"/>
</dbReference>